<keyword evidence="3" id="KW-1185">Reference proteome</keyword>
<feature type="region of interest" description="Disordered" evidence="1">
    <location>
        <begin position="17"/>
        <end position="121"/>
    </location>
</feature>
<organism evidence="2 3">
    <name type="scientific">Pleurodeles waltl</name>
    <name type="common">Iberian ribbed newt</name>
    <dbReference type="NCBI Taxonomy" id="8319"/>
    <lineage>
        <taxon>Eukaryota</taxon>
        <taxon>Metazoa</taxon>
        <taxon>Chordata</taxon>
        <taxon>Craniata</taxon>
        <taxon>Vertebrata</taxon>
        <taxon>Euteleostomi</taxon>
        <taxon>Amphibia</taxon>
        <taxon>Batrachia</taxon>
        <taxon>Caudata</taxon>
        <taxon>Salamandroidea</taxon>
        <taxon>Salamandridae</taxon>
        <taxon>Pleurodelinae</taxon>
        <taxon>Pleurodeles</taxon>
    </lineage>
</organism>
<evidence type="ECO:0000256" key="1">
    <source>
        <dbReference type="SAM" id="MobiDB-lite"/>
    </source>
</evidence>
<evidence type="ECO:0000313" key="2">
    <source>
        <dbReference type="EMBL" id="KAJ1203563.1"/>
    </source>
</evidence>
<gene>
    <name evidence="2" type="ORF">NDU88_007348</name>
</gene>
<dbReference type="EMBL" id="JANPWB010000003">
    <property type="protein sequence ID" value="KAJ1203563.1"/>
    <property type="molecule type" value="Genomic_DNA"/>
</dbReference>
<feature type="compositionally biased region" description="Acidic residues" evidence="1">
    <location>
        <begin position="40"/>
        <end position="49"/>
    </location>
</feature>
<evidence type="ECO:0000313" key="3">
    <source>
        <dbReference type="Proteomes" id="UP001066276"/>
    </source>
</evidence>
<proteinExistence type="predicted"/>
<comment type="caution">
    <text evidence="2">The sequence shown here is derived from an EMBL/GenBank/DDBJ whole genome shotgun (WGS) entry which is preliminary data.</text>
</comment>
<protein>
    <submittedName>
        <fullName evidence="2">Uncharacterized protein</fullName>
    </submittedName>
</protein>
<name>A0AAV7VQI0_PLEWA</name>
<feature type="compositionally biased region" description="Basic and acidic residues" evidence="1">
    <location>
        <begin position="50"/>
        <end position="68"/>
    </location>
</feature>
<reference evidence="2" key="1">
    <citation type="journal article" date="2022" name="bioRxiv">
        <title>Sequencing and chromosome-scale assembly of the giantPleurodeles waltlgenome.</title>
        <authorList>
            <person name="Brown T."/>
            <person name="Elewa A."/>
            <person name="Iarovenko S."/>
            <person name="Subramanian E."/>
            <person name="Araus A.J."/>
            <person name="Petzold A."/>
            <person name="Susuki M."/>
            <person name="Suzuki K.-i.T."/>
            <person name="Hayashi T."/>
            <person name="Toyoda A."/>
            <person name="Oliveira C."/>
            <person name="Osipova E."/>
            <person name="Leigh N.D."/>
            <person name="Simon A."/>
            <person name="Yun M.H."/>
        </authorList>
    </citation>
    <scope>NUCLEOTIDE SEQUENCE</scope>
    <source>
        <strain evidence="2">20211129_DDA</strain>
        <tissue evidence="2">Liver</tissue>
    </source>
</reference>
<feature type="compositionally biased region" description="Low complexity" evidence="1">
    <location>
        <begin position="95"/>
        <end position="109"/>
    </location>
</feature>
<sequence length="150" mass="16064">MGIPNLDVLQSGTNQHALLGDGMQQHSLHAVTRIEKEDGGDFEGEEEEGESGREDNSSEADSKGRDDFGGGGGSGRNGRSSLGAVFPVASKGDTETTTSTEEAAEGQEAVRPNSGHSLGRAWPLQVRGQVLPVGGRWREERRNTREELEY</sequence>
<accession>A0AAV7VQI0</accession>
<dbReference type="AlphaFoldDB" id="A0AAV7VQI0"/>
<dbReference type="Proteomes" id="UP001066276">
    <property type="component" value="Chromosome 2_1"/>
</dbReference>